<evidence type="ECO:0000313" key="3">
    <source>
        <dbReference type="Proteomes" id="UP000265520"/>
    </source>
</evidence>
<sequence>MDQPNTSLVNVKPSKVEDKGDRQSTNKPMVVEPAIDFRLQFTTYRKFTTWHEMQKWVCGEATKLRFVVAVAKSDNGGNNRKAYVVMGCQSGGSHRAYVNKKREATTTLK</sequence>
<feature type="non-terminal residue" evidence="2">
    <location>
        <position position="109"/>
    </location>
</feature>
<dbReference type="EMBL" id="LXQA010083327">
    <property type="protein sequence ID" value="MCI12239.1"/>
    <property type="molecule type" value="Genomic_DNA"/>
</dbReference>
<evidence type="ECO:0000256" key="1">
    <source>
        <dbReference type="SAM" id="MobiDB-lite"/>
    </source>
</evidence>
<name>A0A392PL60_9FABA</name>
<comment type="caution">
    <text evidence="2">The sequence shown here is derived from an EMBL/GenBank/DDBJ whole genome shotgun (WGS) entry which is preliminary data.</text>
</comment>
<feature type="region of interest" description="Disordered" evidence="1">
    <location>
        <begin position="1"/>
        <end position="29"/>
    </location>
</feature>
<dbReference type="Proteomes" id="UP000265520">
    <property type="component" value="Unassembled WGS sequence"/>
</dbReference>
<reference evidence="2 3" key="1">
    <citation type="journal article" date="2018" name="Front. Plant Sci.">
        <title>Red Clover (Trifolium pratense) and Zigzag Clover (T. medium) - A Picture of Genomic Similarities and Differences.</title>
        <authorList>
            <person name="Dluhosova J."/>
            <person name="Istvanek J."/>
            <person name="Nedelnik J."/>
            <person name="Repkova J."/>
        </authorList>
    </citation>
    <scope>NUCLEOTIDE SEQUENCE [LARGE SCALE GENOMIC DNA]</scope>
    <source>
        <strain evidence="3">cv. 10/8</strain>
        <tissue evidence="2">Leaf</tissue>
    </source>
</reference>
<evidence type="ECO:0000313" key="2">
    <source>
        <dbReference type="EMBL" id="MCI12239.1"/>
    </source>
</evidence>
<proteinExistence type="predicted"/>
<protein>
    <submittedName>
        <fullName evidence="2">Protein FAR1-RELATED SEQUENCE 5</fullName>
    </submittedName>
</protein>
<feature type="compositionally biased region" description="Basic and acidic residues" evidence="1">
    <location>
        <begin position="14"/>
        <end position="24"/>
    </location>
</feature>
<organism evidence="2 3">
    <name type="scientific">Trifolium medium</name>
    <dbReference type="NCBI Taxonomy" id="97028"/>
    <lineage>
        <taxon>Eukaryota</taxon>
        <taxon>Viridiplantae</taxon>
        <taxon>Streptophyta</taxon>
        <taxon>Embryophyta</taxon>
        <taxon>Tracheophyta</taxon>
        <taxon>Spermatophyta</taxon>
        <taxon>Magnoliopsida</taxon>
        <taxon>eudicotyledons</taxon>
        <taxon>Gunneridae</taxon>
        <taxon>Pentapetalae</taxon>
        <taxon>rosids</taxon>
        <taxon>fabids</taxon>
        <taxon>Fabales</taxon>
        <taxon>Fabaceae</taxon>
        <taxon>Papilionoideae</taxon>
        <taxon>50 kb inversion clade</taxon>
        <taxon>NPAAA clade</taxon>
        <taxon>Hologalegina</taxon>
        <taxon>IRL clade</taxon>
        <taxon>Trifolieae</taxon>
        <taxon>Trifolium</taxon>
    </lineage>
</organism>
<accession>A0A392PL60</accession>
<keyword evidence="3" id="KW-1185">Reference proteome</keyword>
<dbReference type="AlphaFoldDB" id="A0A392PL60"/>